<dbReference type="EMBL" id="LAJE02000401">
    <property type="protein sequence ID" value="OEO28034.1"/>
    <property type="molecule type" value="Genomic_DNA"/>
</dbReference>
<dbReference type="InterPro" id="IPR054189">
    <property type="entry name" value="DUF6894"/>
</dbReference>
<protein>
    <recommendedName>
        <fullName evidence="1">DUF6894 domain-containing protein</fullName>
    </recommendedName>
</protein>
<dbReference type="AlphaFoldDB" id="A0A1E5XHS2"/>
<gene>
    <name evidence="2" type="ORF">VW23_006455</name>
</gene>
<comment type="caution">
    <text evidence="2">The sequence shown here is derived from an EMBL/GenBank/DDBJ whole genome shotgun (WGS) entry which is preliminary data.</text>
</comment>
<evidence type="ECO:0000313" key="3">
    <source>
        <dbReference type="Proteomes" id="UP000095463"/>
    </source>
</evidence>
<accession>A0A1E5XHS2</accession>
<evidence type="ECO:0000313" key="2">
    <source>
        <dbReference type="EMBL" id="OEO28034.1"/>
    </source>
</evidence>
<feature type="domain" description="DUF6894" evidence="1">
    <location>
        <begin position="3"/>
        <end position="62"/>
    </location>
</feature>
<organism evidence="2 3">
    <name type="scientific">Devosia insulae DS-56</name>
    <dbReference type="NCBI Taxonomy" id="1116389"/>
    <lineage>
        <taxon>Bacteria</taxon>
        <taxon>Pseudomonadati</taxon>
        <taxon>Pseudomonadota</taxon>
        <taxon>Alphaproteobacteria</taxon>
        <taxon>Hyphomicrobiales</taxon>
        <taxon>Devosiaceae</taxon>
        <taxon>Devosia</taxon>
    </lineage>
</organism>
<evidence type="ECO:0000259" key="1">
    <source>
        <dbReference type="Pfam" id="PF21834"/>
    </source>
</evidence>
<dbReference type="Proteomes" id="UP000095463">
    <property type="component" value="Unassembled WGS sequence"/>
</dbReference>
<dbReference type="OrthoDB" id="7951305at2"/>
<dbReference type="Pfam" id="PF21834">
    <property type="entry name" value="DUF6894"/>
    <property type="match status" value="1"/>
</dbReference>
<dbReference type="RefSeq" id="WP_069912610.1">
    <property type="nucleotide sequence ID" value="NZ_LAJE02000401.1"/>
</dbReference>
<reference evidence="2 3" key="1">
    <citation type="journal article" date="2015" name="Genome Announc.">
        <title>Genome Assemblies of Three Soil-Associated Devosia species: D. insulae, D. limi, and D. soli.</title>
        <authorList>
            <person name="Hassan Y.I."/>
            <person name="Lepp D."/>
            <person name="Zhou T."/>
        </authorList>
    </citation>
    <scope>NUCLEOTIDE SEQUENCE [LARGE SCALE GENOMIC DNA]</scope>
    <source>
        <strain evidence="2 3">DS-56</strain>
    </source>
</reference>
<keyword evidence="3" id="KW-1185">Reference proteome</keyword>
<sequence>MIYFFDVRDGDDLSHDDTGIDLPDPAAARLQATLALTEMARDDLPSNGDERKLSIHVRTAEGPQFDVSLDYELQVTSGQNPDQD</sequence>
<name>A0A1E5XHS2_9HYPH</name>
<proteinExistence type="predicted"/>